<reference evidence="1 2" key="1">
    <citation type="submission" date="2021-01" db="EMBL/GenBank/DDBJ databases">
        <title>Genome public.</title>
        <authorList>
            <person name="Liu C."/>
            <person name="Sun Q."/>
        </authorList>
    </citation>
    <scope>NUCLEOTIDE SEQUENCE [LARGE SCALE GENOMIC DNA]</scope>
    <source>
        <strain evidence="1 2">YIM B02564</strain>
    </source>
</reference>
<accession>A0ABS1TIK3</accession>
<dbReference type="Proteomes" id="UP000623967">
    <property type="component" value="Unassembled WGS sequence"/>
</dbReference>
<protein>
    <submittedName>
        <fullName evidence="1">Uncharacterized protein</fullName>
    </submittedName>
</protein>
<dbReference type="Gene3D" id="3.90.75.20">
    <property type="match status" value="1"/>
</dbReference>
<dbReference type="SUPFAM" id="SSF54060">
    <property type="entry name" value="His-Me finger endonucleases"/>
    <property type="match status" value="1"/>
</dbReference>
<dbReference type="EMBL" id="JAESWB010000025">
    <property type="protein sequence ID" value="MBL4951003.1"/>
    <property type="molecule type" value="Genomic_DNA"/>
</dbReference>
<evidence type="ECO:0000313" key="1">
    <source>
        <dbReference type="EMBL" id="MBL4951003.1"/>
    </source>
</evidence>
<dbReference type="InterPro" id="IPR044925">
    <property type="entry name" value="His-Me_finger_sf"/>
</dbReference>
<comment type="caution">
    <text evidence="1">The sequence shown here is derived from an EMBL/GenBank/DDBJ whole genome shotgun (WGS) entry which is preliminary data.</text>
</comment>
<name>A0ABS1TIK3_9BACI</name>
<keyword evidence="2" id="KW-1185">Reference proteome</keyword>
<dbReference type="RefSeq" id="WP_202651915.1">
    <property type="nucleotide sequence ID" value="NZ_JAESWB010000025.1"/>
</dbReference>
<organism evidence="1 2">
    <name type="scientific">Neobacillus paridis</name>
    <dbReference type="NCBI Taxonomy" id="2803862"/>
    <lineage>
        <taxon>Bacteria</taxon>
        <taxon>Bacillati</taxon>
        <taxon>Bacillota</taxon>
        <taxon>Bacilli</taxon>
        <taxon>Bacillales</taxon>
        <taxon>Bacillaceae</taxon>
        <taxon>Neobacillus</taxon>
    </lineage>
</organism>
<sequence length="145" mass="16600">MEAIIEELKPLTILETDLIISNLCKVYKNGIELRQNENSDGYLVVYVGNNRCVGVHRLVAMTFINNDNPEIAIEKQSRKGVQNGMAKPIELYKDGNFIEKFDYIGDCCVFLHENYGFSSDPEVIRCGIRRSIKHSVSYKGFTFRK</sequence>
<gene>
    <name evidence="1" type="ORF">JK635_01955</name>
</gene>
<proteinExistence type="predicted"/>
<evidence type="ECO:0000313" key="2">
    <source>
        <dbReference type="Proteomes" id="UP000623967"/>
    </source>
</evidence>